<dbReference type="Proteomes" id="UP000288725">
    <property type="component" value="Unassembled WGS sequence"/>
</dbReference>
<name>A0A444RZC2_VERDA</name>
<dbReference type="EMBL" id="RSDZ01000050">
    <property type="protein sequence ID" value="RXG46532.1"/>
    <property type="molecule type" value="Genomic_DNA"/>
</dbReference>
<accession>A0A444RZC2</accession>
<proteinExistence type="predicted"/>
<dbReference type="AlphaFoldDB" id="A0A444RZC2"/>
<evidence type="ECO:0000313" key="2">
    <source>
        <dbReference type="Proteomes" id="UP000288725"/>
    </source>
</evidence>
<reference evidence="1 2" key="1">
    <citation type="submission" date="2018-12" db="EMBL/GenBank/DDBJ databases">
        <title>Genome of Verticillium dahliae isolate Getta Getta.</title>
        <authorList>
            <person name="Gardiner D.M."/>
        </authorList>
    </citation>
    <scope>NUCLEOTIDE SEQUENCE [LARGE SCALE GENOMIC DNA]</scope>
    <source>
        <strain evidence="1 2">Getta Getta</strain>
    </source>
</reference>
<evidence type="ECO:0000313" key="1">
    <source>
        <dbReference type="EMBL" id="RXG46532.1"/>
    </source>
</evidence>
<comment type="caution">
    <text evidence="1">The sequence shown here is derived from an EMBL/GenBank/DDBJ whole genome shotgun (WGS) entry which is preliminary data.</text>
</comment>
<organism evidence="1 2">
    <name type="scientific">Verticillium dahliae</name>
    <name type="common">Verticillium wilt</name>
    <dbReference type="NCBI Taxonomy" id="27337"/>
    <lineage>
        <taxon>Eukaryota</taxon>
        <taxon>Fungi</taxon>
        <taxon>Dikarya</taxon>
        <taxon>Ascomycota</taxon>
        <taxon>Pezizomycotina</taxon>
        <taxon>Sordariomycetes</taxon>
        <taxon>Hypocreomycetidae</taxon>
        <taxon>Glomerellales</taxon>
        <taxon>Plectosphaerellaceae</taxon>
        <taxon>Verticillium</taxon>
    </lineage>
</organism>
<sequence>MLSISSASETPTNKSFKITGVLQITLSANASCSTTYYQTLFTVEKNLTRGRANLAPRGGSLVTYAGFSVNATNGPCIK</sequence>
<gene>
    <name evidence="1" type="ORF">VDGE_30585</name>
</gene>
<protein>
    <submittedName>
        <fullName evidence="1">Uncharacterized protein</fullName>
    </submittedName>
</protein>